<dbReference type="PANTHER" id="PTHR33371">
    <property type="entry name" value="INTERMEMBRANE PHOSPHOLIPID TRANSPORT SYSTEM BINDING PROTEIN MLAD-RELATED"/>
    <property type="match status" value="1"/>
</dbReference>
<dbReference type="OrthoDB" id="5294672at2"/>
<dbReference type="Proteomes" id="UP000197003">
    <property type="component" value="Chromosome"/>
</dbReference>
<keyword evidence="1" id="KW-0472">Membrane</keyword>
<feature type="domain" description="Mce/MlaD" evidence="2">
    <location>
        <begin position="35"/>
        <end position="120"/>
    </location>
</feature>
<feature type="transmembrane region" description="Helical" evidence="1">
    <location>
        <begin position="7"/>
        <end position="28"/>
    </location>
</feature>
<keyword evidence="1" id="KW-0812">Transmembrane</keyword>
<evidence type="ECO:0000259" key="2">
    <source>
        <dbReference type="Pfam" id="PF02470"/>
    </source>
</evidence>
<dbReference type="AlphaFoldDB" id="A0A1Z3N3Y3"/>
<dbReference type="Pfam" id="PF02470">
    <property type="entry name" value="MlaD"/>
    <property type="match status" value="1"/>
</dbReference>
<dbReference type="OMA" id="DPPRVDQ"/>
<name>A0A1Z3N3Y3_BDEBC</name>
<evidence type="ECO:0000313" key="3">
    <source>
        <dbReference type="EMBL" id="ASD62175.1"/>
    </source>
</evidence>
<keyword evidence="1" id="KW-1133">Transmembrane helix</keyword>
<organism evidence="3 4">
    <name type="scientific">Bdellovibrio bacteriovorus</name>
    <dbReference type="NCBI Taxonomy" id="959"/>
    <lineage>
        <taxon>Bacteria</taxon>
        <taxon>Pseudomonadati</taxon>
        <taxon>Bdellovibrionota</taxon>
        <taxon>Bdellovibrionia</taxon>
        <taxon>Bdellovibrionales</taxon>
        <taxon>Pseudobdellovibrionaceae</taxon>
        <taxon>Bdellovibrio</taxon>
    </lineage>
</organism>
<dbReference type="EMBL" id="CP020946">
    <property type="protein sequence ID" value="ASD62175.1"/>
    <property type="molecule type" value="Genomic_DNA"/>
</dbReference>
<sequence>MKVETKVGLLALVSVVLIVVFAYFMGFISPFSNSKELNVMYNYAGGIEEGSPVRVMGIKVGKVKAITFDPGYKAPSGEEVKLRLTITVDKKAWTSVRKDSKFFINLAGVIGEKFLEISPGSVDSGEFSSGDYVRGEDPPRVDQLISQGYGLAGKIIELVEKNEGSVTNMIQQLNSLTTNFNKTLVLLDKTTKNKEMARLLDNAVKISDDMAYLTDKMRSKKAEETYELVHKLLFRLEPLDGPALKKFFQQEGVKARVF</sequence>
<reference evidence="3 4" key="1">
    <citation type="submission" date="2017-04" db="EMBL/GenBank/DDBJ databases">
        <title>Whole genome sequence of Bdellovibrio bacteriovorus strain SSB218315.</title>
        <authorList>
            <person name="Oyedara O."/>
            <person name="Rodriguez-Perez M.A."/>
        </authorList>
    </citation>
    <scope>NUCLEOTIDE SEQUENCE [LARGE SCALE GENOMIC DNA]</scope>
    <source>
        <strain evidence="3 4">SSB218315</strain>
    </source>
</reference>
<accession>A0A1Z3N3Y3</accession>
<dbReference type="KEGG" id="bbac:EP01_11525"/>
<protein>
    <submittedName>
        <fullName evidence="3">Organic solvent ABC transporter substrate-binding protein</fullName>
    </submittedName>
</protein>
<proteinExistence type="predicted"/>
<dbReference type="PANTHER" id="PTHR33371:SF4">
    <property type="entry name" value="INTERMEMBRANE PHOSPHOLIPID TRANSPORT SYSTEM BINDING PROTEIN MLAD"/>
    <property type="match status" value="1"/>
</dbReference>
<evidence type="ECO:0000313" key="4">
    <source>
        <dbReference type="Proteomes" id="UP000197003"/>
    </source>
</evidence>
<dbReference type="InterPro" id="IPR003399">
    <property type="entry name" value="Mce/MlaD"/>
</dbReference>
<dbReference type="RefSeq" id="WP_011166106.1">
    <property type="nucleotide sequence ID" value="NZ_AP029059.1"/>
</dbReference>
<gene>
    <name evidence="3" type="ORF">B9G79_00645</name>
</gene>
<dbReference type="GeneID" id="93014575"/>
<evidence type="ECO:0000256" key="1">
    <source>
        <dbReference type="SAM" id="Phobius"/>
    </source>
</evidence>
<dbReference type="InterPro" id="IPR052336">
    <property type="entry name" value="MlaD_Phospholipid_Transporter"/>
</dbReference>